<dbReference type="Proteomes" id="UP000318661">
    <property type="component" value="Unassembled WGS sequence"/>
</dbReference>
<keyword evidence="1" id="KW-0808">Transferase</keyword>
<accession>A0A537LXB8</accession>
<organism evidence="4 5">
    <name type="scientific">Candidatus Segetimicrobium genomatis</name>
    <dbReference type="NCBI Taxonomy" id="2569760"/>
    <lineage>
        <taxon>Bacteria</taxon>
        <taxon>Bacillati</taxon>
        <taxon>Candidatus Sysuimicrobiota</taxon>
        <taxon>Candidatus Sysuimicrobiia</taxon>
        <taxon>Candidatus Sysuimicrobiales</taxon>
        <taxon>Candidatus Segetimicrobiaceae</taxon>
        <taxon>Candidatus Segetimicrobium</taxon>
    </lineage>
</organism>
<dbReference type="Gene3D" id="3.40.50.2300">
    <property type="match status" value="1"/>
</dbReference>
<gene>
    <name evidence="4" type="ORF">E6G98_02430</name>
    <name evidence="3" type="ORF">E6G99_05650</name>
</gene>
<evidence type="ECO:0000313" key="6">
    <source>
        <dbReference type="Proteomes" id="UP000318661"/>
    </source>
</evidence>
<evidence type="ECO:0000256" key="1">
    <source>
        <dbReference type="ARBA" id="ARBA00022679"/>
    </source>
</evidence>
<comment type="caution">
    <text evidence="4">The sequence shown here is derived from an EMBL/GenBank/DDBJ whole genome shotgun (WGS) entry which is preliminary data.</text>
</comment>
<dbReference type="SUPFAM" id="SSF52794">
    <property type="entry name" value="PTS system IIB component-like"/>
    <property type="match status" value="1"/>
</dbReference>
<reference evidence="5 6" key="1">
    <citation type="journal article" date="2019" name="Nat. Microbiol.">
        <title>Mediterranean grassland soil C-N compound turnover is dependent on rainfall and depth, and is mediated by genomically divergent microorganisms.</title>
        <authorList>
            <person name="Diamond S."/>
            <person name="Andeer P.F."/>
            <person name="Li Z."/>
            <person name="Crits-Christoph A."/>
            <person name="Burstein D."/>
            <person name="Anantharaman K."/>
            <person name="Lane K.R."/>
            <person name="Thomas B.C."/>
            <person name="Pan C."/>
            <person name="Northen T.R."/>
            <person name="Banfield J.F."/>
        </authorList>
    </citation>
    <scope>NUCLEOTIDE SEQUENCE [LARGE SCALE GENOMIC DNA]</scope>
    <source>
        <strain evidence="4">NP_1</strain>
        <strain evidence="3">NP_2</strain>
    </source>
</reference>
<evidence type="ECO:0000313" key="4">
    <source>
        <dbReference type="EMBL" id="TMJ12661.1"/>
    </source>
</evidence>
<dbReference type="InterPro" id="IPR036095">
    <property type="entry name" value="PTS_EIIB-like_sf"/>
</dbReference>
<dbReference type="InterPro" id="IPR013011">
    <property type="entry name" value="PTS_EIIB_2"/>
</dbReference>
<evidence type="ECO:0000313" key="3">
    <source>
        <dbReference type="EMBL" id="TMJ07824.1"/>
    </source>
</evidence>
<dbReference type="CDD" id="cd05563">
    <property type="entry name" value="PTS_IIB_ascorbate"/>
    <property type="match status" value="1"/>
</dbReference>
<dbReference type="Pfam" id="PF02302">
    <property type="entry name" value="PTS_IIB"/>
    <property type="match status" value="1"/>
</dbReference>
<dbReference type="GO" id="GO:0008982">
    <property type="term" value="F:protein-N(PI)-phosphohistidine-sugar phosphotransferase activity"/>
    <property type="evidence" value="ECO:0007669"/>
    <property type="project" value="InterPro"/>
</dbReference>
<dbReference type="GO" id="GO:0009401">
    <property type="term" value="P:phosphoenolpyruvate-dependent sugar phosphotransferase system"/>
    <property type="evidence" value="ECO:0007669"/>
    <property type="project" value="InterPro"/>
</dbReference>
<dbReference type="Proteomes" id="UP000315217">
    <property type="component" value="Unassembled WGS sequence"/>
</dbReference>
<name>A0A537LXB8_9BACT</name>
<protein>
    <submittedName>
        <fullName evidence="4">PTS sugar transporter subunit IIB</fullName>
    </submittedName>
</protein>
<evidence type="ECO:0000259" key="2">
    <source>
        <dbReference type="PROSITE" id="PS51099"/>
    </source>
</evidence>
<keyword evidence="4" id="KW-0813">Transport</keyword>
<dbReference type="PROSITE" id="PS51099">
    <property type="entry name" value="PTS_EIIB_TYPE_2"/>
    <property type="match status" value="1"/>
</dbReference>
<feature type="domain" description="PTS EIIB type-2" evidence="2">
    <location>
        <begin position="1"/>
        <end position="92"/>
    </location>
</feature>
<evidence type="ECO:0000313" key="5">
    <source>
        <dbReference type="Proteomes" id="UP000315217"/>
    </source>
</evidence>
<dbReference type="AlphaFoldDB" id="A0A537LXB8"/>
<dbReference type="EMBL" id="VBAJ01000148">
    <property type="protein sequence ID" value="TMJ07824.1"/>
    <property type="molecule type" value="Genomic_DNA"/>
</dbReference>
<proteinExistence type="predicted"/>
<sequence length="92" mass="9852">MKILAVCGMGLGSGLLLRMQAEKALRQLGIDADLEVADIGSARAMAQTADLILTSNELAEQLGKVKPRVVTISNFVDLKEMVEKLRAALVKT</sequence>
<dbReference type="InterPro" id="IPR003501">
    <property type="entry name" value="PTS_EIIB_2/3"/>
</dbReference>
<keyword evidence="4" id="KW-0762">Sugar transport</keyword>
<dbReference type="EMBL" id="VBAI01000017">
    <property type="protein sequence ID" value="TMJ12661.1"/>
    <property type="molecule type" value="Genomic_DNA"/>
</dbReference>